<proteinExistence type="predicted"/>
<feature type="transmembrane region" description="Helical" evidence="5">
    <location>
        <begin position="207"/>
        <end position="235"/>
    </location>
</feature>
<feature type="domain" description="Guanylate cyclase" evidence="6">
    <location>
        <begin position="352"/>
        <end position="475"/>
    </location>
</feature>
<sequence>MPETDAAVQPAPAAPTVAGAPWGSPLLGTVEEPAGLRRLRIQGLLTVSIVLANFVGVVVSIALIGFVLPGPSVFTGDLLLSVIAAPVYALVAILIGVWWGTTGGLRALRWAIDPDHVPTEAEQIAAGRVPRTLVLYQAALWLGGVTLLTVLAGLADPRFIPKVSLGIAFSAIVVCANSYLLIEFALRPVTARVLDAAPTRSRRGIGVFGRTLLVWMLGSGVPVAGTMVVAILALARDDVSAARLAVCVLSFGGATLVFGLVLLAQTLSATVAPINGVRRALRQVEDGSLDAAVVVYDGTELGELQSGFNRMVAGLREREQIRDLFGRHVGRDVAAAALERDPVLGGMETDAATLFIDIVGSTAMAASRPAPEIVAILNRFFAVVVAEVERHGGLLNKFEGDAALAVFGTPAPLADAAGSALACARAIRERLVGASDFTAAIGVAAGRVVAGNVGARQRYEFTVIGDAVNQAARLCELAKREPLLVLSSESTVRAADPAEGAHWELGESVTLRGRPEPTRLARPSG</sequence>
<dbReference type="CDD" id="cd07302">
    <property type="entry name" value="CHD"/>
    <property type="match status" value="1"/>
</dbReference>
<dbReference type="PROSITE" id="PS50885">
    <property type="entry name" value="HAMP"/>
    <property type="match status" value="1"/>
</dbReference>
<dbReference type="SUPFAM" id="SSF158472">
    <property type="entry name" value="HAMP domain-like"/>
    <property type="match status" value="1"/>
</dbReference>
<dbReference type="PROSITE" id="PS50125">
    <property type="entry name" value="GUANYLATE_CYCLASE_2"/>
    <property type="match status" value="1"/>
</dbReference>
<dbReference type="Pfam" id="PF00672">
    <property type="entry name" value="HAMP"/>
    <property type="match status" value="1"/>
</dbReference>
<name>A0ABV8DVF3_9NOCA</name>
<keyword evidence="5" id="KW-0472">Membrane</keyword>
<feature type="transmembrane region" description="Helical" evidence="5">
    <location>
        <begin position="241"/>
        <end position="264"/>
    </location>
</feature>
<dbReference type="InterPro" id="IPR001054">
    <property type="entry name" value="A/G_cyclase"/>
</dbReference>
<evidence type="ECO:0000259" key="6">
    <source>
        <dbReference type="PROSITE" id="PS50125"/>
    </source>
</evidence>
<keyword evidence="1 5" id="KW-0812">Transmembrane</keyword>
<dbReference type="Proteomes" id="UP001595696">
    <property type="component" value="Unassembled WGS sequence"/>
</dbReference>
<evidence type="ECO:0000256" key="4">
    <source>
        <dbReference type="ARBA" id="ARBA00022989"/>
    </source>
</evidence>
<keyword evidence="3" id="KW-0067">ATP-binding</keyword>
<feature type="transmembrane region" description="Helical" evidence="5">
    <location>
        <begin position="167"/>
        <end position="186"/>
    </location>
</feature>
<evidence type="ECO:0000313" key="9">
    <source>
        <dbReference type="Proteomes" id="UP001595696"/>
    </source>
</evidence>
<accession>A0ABV8DVF3</accession>
<dbReference type="SMART" id="SM00044">
    <property type="entry name" value="CYCc"/>
    <property type="match status" value="1"/>
</dbReference>
<feature type="transmembrane region" description="Helical" evidence="5">
    <location>
        <begin position="78"/>
        <end position="99"/>
    </location>
</feature>
<dbReference type="EMBL" id="JBHSAX010000014">
    <property type="protein sequence ID" value="MFC3963809.1"/>
    <property type="molecule type" value="Genomic_DNA"/>
</dbReference>
<feature type="domain" description="HAMP" evidence="7">
    <location>
        <begin position="268"/>
        <end position="320"/>
    </location>
</feature>
<comment type="caution">
    <text evidence="8">The sequence shown here is derived from an EMBL/GenBank/DDBJ whole genome shotgun (WGS) entry which is preliminary data.</text>
</comment>
<reference evidence="9" key="1">
    <citation type="journal article" date="2019" name="Int. J. Syst. Evol. Microbiol.">
        <title>The Global Catalogue of Microorganisms (GCM) 10K type strain sequencing project: providing services to taxonomists for standard genome sequencing and annotation.</title>
        <authorList>
            <consortium name="The Broad Institute Genomics Platform"/>
            <consortium name="The Broad Institute Genome Sequencing Center for Infectious Disease"/>
            <person name="Wu L."/>
            <person name="Ma J."/>
        </authorList>
    </citation>
    <scope>NUCLEOTIDE SEQUENCE [LARGE SCALE GENOMIC DNA]</scope>
    <source>
        <strain evidence="9">CGMCC 4.7330</strain>
    </source>
</reference>
<dbReference type="Pfam" id="PF00211">
    <property type="entry name" value="Guanylate_cyc"/>
    <property type="match status" value="1"/>
</dbReference>
<evidence type="ECO:0000259" key="7">
    <source>
        <dbReference type="PROSITE" id="PS50885"/>
    </source>
</evidence>
<dbReference type="InterPro" id="IPR003660">
    <property type="entry name" value="HAMP_dom"/>
</dbReference>
<dbReference type="Gene3D" id="6.10.340.10">
    <property type="match status" value="1"/>
</dbReference>
<dbReference type="SMART" id="SM00304">
    <property type="entry name" value="HAMP"/>
    <property type="match status" value="1"/>
</dbReference>
<dbReference type="Gene3D" id="3.30.70.1230">
    <property type="entry name" value="Nucleotide cyclase"/>
    <property type="match status" value="1"/>
</dbReference>
<dbReference type="RefSeq" id="WP_378613546.1">
    <property type="nucleotide sequence ID" value="NZ_JBHSAX010000014.1"/>
</dbReference>
<protein>
    <submittedName>
        <fullName evidence="8">Adenylate/guanylate cyclase domain-containing protein</fullName>
    </submittedName>
</protein>
<evidence type="ECO:0000256" key="5">
    <source>
        <dbReference type="SAM" id="Phobius"/>
    </source>
</evidence>
<dbReference type="PANTHER" id="PTHR16305:SF35">
    <property type="entry name" value="TRANSCRIPTIONAL ACTIVATOR DOMAIN"/>
    <property type="match status" value="1"/>
</dbReference>
<feature type="transmembrane region" description="Helical" evidence="5">
    <location>
        <begin position="133"/>
        <end position="155"/>
    </location>
</feature>
<dbReference type="CDD" id="cd06225">
    <property type="entry name" value="HAMP"/>
    <property type="match status" value="1"/>
</dbReference>
<evidence type="ECO:0000256" key="3">
    <source>
        <dbReference type="ARBA" id="ARBA00022840"/>
    </source>
</evidence>
<evidence type="ECO:0000256" key="2">
    <source>
        <dbReference type="ARBA" id="ARBA00022741"/>
    </source>
</evidence>
<dbReference type="SUPFAM" id="SSF55073">
    <property type="entry name" value="Nucleotide cyclase"/>
    <property type="match status" value="1"/>
</dbReference>
<keyword evidence="2" id="KW-0547">Nucleotide-binding</keyword>
<evidence type="ECO:0000256" key="1">
    <source>
        <dbReference type="ARBA" id="ARBA00022692"/>
    </source>
</evidence>
<dbReference type="PANTHER" id="PTHR16305">
    <property type="entry name" value="TESTICULAR SOLUBLE ADENYLYL CYCLASE"/>
    <property type="match status" value="1"/>
</dbReference>
<feature type="transmembrane region" description="Helical" evidence="5">
    <location>
        <begin position="44"/>
        <end position="66"/>
    </location>
</feature>
<evidence type="ECO:0000313" key="8">
    <source>
        <dbReference type="EMBL" id="MFC3963809.1"/>
    </source>
</evidence>
<keyword evidence="4 5" id="KW-1133">Transmembrane helix</keyword>
<gene>
    <name evidence="8" type="ORF">ACFO0B_17600</name>
</gene>
<organism evidence="8 9">
    <name type="scientific">Nocardia jiangsuensis</name>
    <dbReference type="NCBI Taxonomy" id="1691563"/>
    <lineage>
        <taxon>Bacteria</taxon>
        <taxon>Bacillati</taxon>
        <taxon>Actinomycetota</taxon>
        <taxon>Actinomycetes</taxon>
        <taxon>Mycobacteriales</taxon>
        <taxon>Nocardiaceae</taxon>
        <taxon>Nocardia</taxon>
    </lineage>
</organism>
<keyword evidence="9" id="KW-1185">Reference proteome</keyword>
<dbReference type="InterPro" id="IPR029787">
    <property type="entry name" value="Nucleotide_cyclase"/>
</dbReference>